<evidence type="ECO:0000313" key="3">
    <source>
        <dbReference type="Proteomes" id="UP000636800"/>
    </source>
</evidence>
<proteinExistence type="predicted"/>
<keyword evidence="3" id="KW-1185">Reference proteome</keyword>
<accession>A0A835V1B3</accession>
<dbReference type="Proteomes" id="UP000636800">
    <property type="component" value="Chromosome 5"/>
</dbReference>
<gene>
    <name evidence="2" type="ORF">HPP92_010227</name>
    <name evidence="1" type="ORF">HPP92_010314</name>
</gene>
<reference evidence="3 4" key="1">
    <citation type="journal article" date="2020" name="Nat. Food">
        <title>A phased Vanilla planifolia genome enables genetic improvement of flavour and production.</title>
        <authorList>
            <person name="Hasing T."/>
            <person name="Tang H."/>
            <person name="Brym M."/>
            <person name="Khazi F."/>
            <person name="Huang T."/>
            <person name="Chambers A.H."/>
        </authorList>
    </citation>
    <scope>NUCLEOTIDE SEQUENCE [LARGE SCALE GENOMIC DNA]</scope>
    <source>
        <tissue evidence="1">Leaf</tissue>
    </source>
</reference>
<organism evidence="1 3">
    <name type="scientific">Vanilla planifolia</name>
    <name type="common">Vanilla</name>
    <dbReference type="NCBI Taxonomy" id="51239"/>
    <lineage>
        <taxon>Eukaryota</taxon>
        <taxon>Viridiplantae</taxon>
        <taxon>Streptophyta</taxon>
        <taxon>Embryophyta</taxon>
        <taxon>Tracheophyta</taxon>
        <taxon>Spermatophyta</taxon>
        <taxon>Magnoliopsida</taxon>
        <taxon>Liliopsida</taxon>
        <taxon>Asparagales</taxon>
        <taxon>Orchidaceae</taxon>
        <taxon>Vanilloideae</taxon>
        <taxon>Vanilleae</taxon>
        <taxon>Vanilla</taxon>
    </lineage>
</organism>
<evidence type="ECO:0000313" key="2">
    <source>
        <dbReference type="EMBL" id="KAG0482143.1"/>
    </source>
</evidence>
<comment type="caution">
    <text evidence="1">The sequence shown here is derived from an EMBL/GenBank/DDBJ whole genome shotgun (WGS) entry which is preliminary data.</text>
</comment>
<dbReference type="EMBL" id="JADCNM010000005">
    <property type="protein sequence ID" value="KAG0482143.1"/>
    <property type="molecule type" value="Genomic_DNA"/>
</dbReference>
<dbReference type="EMBL" id="JADCNL010000005">
    <property type="protein sequence ID" value="KAG0479456.1"/>
    <property type="molecule type" value="Genomic_DNA"/>
</dbReference>
<evidence type="ECO:0000313" key="1">
    <source>
        <dbReference type="EMBL" id="KAG0479456.1"/>
    </source>
</evidence>
<dbReference type="AlphaFoldDB" id="A0A835V1B3"/>
<dbReference type="Proteomes" id="UP000639772">
    <property type="component" value="Unassembled WGS sequence"/>
</dbReference>
<name>A0A835V1B3_VANPL</name>
<protein>
    <submittedName>
        <fullName evidence="1">Uncharacterized protein</fullName>
    </submittedName>
</protein>
<evidence type="ECO:0000313" key="4">
    <source>
        <dbReference type="Proteomes" id="UP000639772"/>
    </source>
</evidence>
<sequence>MEIEKHVALVDIEIDLGDVKCFDPECRELDEMANAEDVNIAEKVAVKSAEVADPGLIAIADMAVDAIAGEVSAEQMAVAGSVAVVVHVQMVAEKFAARLAAEMKDHWMEYCWKL</sequence>